<dbReference type="Pfam" id="PF15703">
    <property type="entry name" value="LAT2"/>
    <property type="match status" value="1"/>
</dbReference>
<comment type="caution">
    <text evidence="3">The sequence shown here is derived from an EMBL/GenBank/DDBJ whole genome shotgun (WGS) entry which is preliminary data.</text>
</comment>
<dbReference type="InterPro" id="IPR031428">
    <property type="entry name" value="LAT2"/>
</dbReference>
<reference evidence="3" key="1">
    <citation type="journal article" date="2023" name="DNA Res.">
        <title>Chromosome-level genome assembly of Phrynocephalus forsythii using third-generation DNA sequencing and Hi-C analysis.</title>
        <authorList>
            <person name="Qi Y."/>
            <person name="Zhao W."/>
            <person name="Zhao Y."/>
            <person name="Niu C."/>
            <person name="Cao S."/>
            <person name="Zhang Y."/>
        </authorList>
    </citation>
    <scope>NUCLEOTIDE SEQUENCE</scope>
    <source>
        <tissue evidence="3">Muscle</tissue>
    </source>
</reference>
<dbReference type="AlphaFoldDB" id="A0A9Q1ASZ0"/>
<dbReference type="PANTHER" id="PTHR15646:SF5">
    <property type="entry name" value="LINKER FOR ACTIVATION OF T-CELLS FAMILY MEMBER 2"/>
    <property type="match status" value="1"/>
</dbReference>
<name>A0A9Q1ASZ0_9SAUR</name>
<dbReference type="GO" id="GO:0005886">
    <property type="term" value="C:plasma membrane"/>
    <property type="evidence" value="ECO:0007669"/>
    <property type="project" value="TreeGrafter"/>
</dbReference>
<feature type="region of interest" description="Disordered" evidence="1">
    <location>
        <begin position="49"/>
        <end position="145"/>
    </location>
</feature>
<dbReference type="PANTHER" id="PTHR15646">
    <property type="entry name" value="LINKER FOR ACTIVATION OF T-CELLS FAMILY MEMBER 2"/>
    <property type="match status" value="1"/>
</dbReference>
<protein>
    <recommendedName>
        <fullName evidence="5">Linker for activation of T-cells family member 2</fullName>
    </recommendedName>
</protein>
<dbReference type="EMBL" id="JAPFRF010000017">
    <property type="protein sequence ID" value="KAJ7308920.1"/>
    <property type="molecule type" value="Genomic_DNA"/>
</dbReference>
<dbReference type="OrthoDB" id="9033626at2759"/>
<feature type="compositionally biased region" description="Acidic residues" evidence="1">
    <location>
        <begin position="125"/>
        <end position="136"/>
    </location>
</feature>
<keyword evidence="2" id="KW-0472">Membrane</keyword>
<feature type="compositionally biased region" description="Basic and acidic residues" evidence="1">
    <location>
        <begin position="65"/>
        <end position="74"/>
    </location>
</feature>
<accession>A0A9Q1ASZ0</accession>
<dbReference type="GO" id="GO:0042113">
    <property type="term" value="P:B cell activation"/>
    <property type="evidence" value="ECO:0007669"/>
    <property type="project" value="InterPro"/>
</dbReference>
<feature type="transmembrane region" description="Helical" evidence="2">
    <location>
        <begin position="6"/>
        <end position="24"/>
    </location>
</feature>
<organism evidence="3 4">
    <name type="scientific">Phrynocephalus forsythii</name>
    <dbReference type="NCBI Taxonomy" id="171643"/>
    <lineage>
        <taxon>Eukaryota</taxon>
        <taxon>Metazoa</taxon>
        <taxon>Chordata</taxon>
        <taxon>Craniata</taxon>
        <taxon>Vertebrata</taxon>
        <taxon>Euteleostomi</taxon>
        <taxon>Lepidosauria</taxon>
        <taxon>Squamata</taxon>
        <taxon>Bifurcata</taxon>
        <taxon>Unidentata</taxon>
        <taxon>Episquamata</taxon>
        <taxon>Toxicofera</taxon>
        <taxon>Iguania</taxon>
        <taxon>Acrodonta</taxon>
        <taxon>Agamidae</taxon>
        <taxon>Agaminae</taxon>
        <taxon>Phrynocephalus</taxon>
    </lineage>
</organism>
<evidence type="ECO:0000256" key="2">
    <source>
        <dbReference type="SAM" id="Phobius"/>
    </source>
</evidence>
<keyword evidence="4" id="KW-1185">Reference proteome</keyword>
<sequence length="145" mass="16425">MSQTELIWGAFSLMVLGALVTMCMKCQRTGNTRDKTGQTEQHIAADYAAPVERERRSTQAQTHSLRYEDQRRWEMPNSYLEEESPSYENVSRPPGSNGCDSTNAEIYENSTIIQLWKHSPMQGDSSDDGGGGEEPDYINADLQRW</sequence>
<keyword evidence="2" id="KW-1133">Transmembrane helix</keyword>
<evidence type="ECO:0000313" key="4">
    <source>
        <dbReference type="Proteomes" id="UP001142489"/>
    </source>
</evidence>
<evidence type="ECO:0000313" key="3">
    <source>
        <dbReference type="EMBL" id="KAJ7308920.1"/>
    </source>
</evidence>
<proteinExistence type="predicted"/>
<keyword evidence="2" id="KW-0812">Transmembrane</keyword>
<dbReference type="GO" id="GO:0050853">
    <property type="term" value="P:B cell receptor signaling pathway"/>
    <property type="evidence" value="ECO:0007669"/>
    <property type="project" value="TreeGrafter"/>
</dbReference>
<dbReference type="GO" id="GO:0019722">
    <property type="term" value="P:calcium-mediated signaling"/>
    <property type="evidence" value="ECO:0007669"/>
    <property type="project" value="TreeGrafter"/>
</dbReference>
<dbReference type="Proteomes" id="UP001142489">
    <property type="component" value="Unassembled WGS sequence"/>
</dbReference>
<evidence type="ECO:0008006" key="5">
    <source>
        <dbReference type="Google" id="ProtNLM"/>
    </source>
</evidence>
<evidence type="ECO:0000256" key="1">
    <source>
        <dbReference type="SAM" id="MobiDB-lite"/>
    </source>
</evidence>
<gene>
    <name evidence="3" type="ORF">JRQ81_008197</name>
</gene>
<feature type="compositionally biased region" description="Polar residues" evidence="1">
    <location>
        <begin position="98"/>
        <end position="113"/>
    </location>
</feature>